<dbReference type="Proteomes" id="UP001634394">
    <property type="component" value="Unassembled WGS sequence"/>
</dbReference>
<sequence>MAKFVSLKRSKSDLESCDLQSQTGIRVLADVCEDDLPVIDFLNNYLQFILDSCSHENPAFYLQTHLFLSELEKAYRTAESQSSFILVPFLRSLLMLISETLFTSASSDICKVAVEKEFVTSPQVKSQLLILVSNLTSMQELTLDLESAVTKAIVTRDHSLLTDQINTNSLVKQTEQIWKSLKMCREPLTVVMTAVENKGRSEECFFHRASLSIGAVCAGRFLWSLWQGSNTEELVHAGLWSICTGMSAAVMQIPRHRAKKILDQLKKQKALRKELDKLLTLWVQDAYWSYTKMVLNSPNNGVT</sequence>
<evidence type="ECO:0000313" key="2">
    <source>
        <dbReference type="Proteomes" id="UP001634394"/>
    </source>
</evidence>
<keyword evidence="2" id="KW-1185">Reference proteome</keyword>
<evidence type="ECO:0000313" key="1">
    <source>
        <dbReference type="EMBL" id="KAL3861310.1"/>
    </source>
</evidence>
<gene>
    <name evidence="1" type="ORF">ACJMK2_007346</name>
</gene>
<dbReference type="EMBL" id="JBJQND010000011">
    <property type="protein sequence ID" value="KAL3861310.1"/>
    <property type="molecule type" value="Genomic_DNA"/>
</dbReference>
<proteinExistence type="predicted"/>
<dbReference type="AlphaFoldDB" id="A0ABD3VLG2"/>
<accession>A0ABD3VLG2</accession>
<reference evidence="1 2" key="1">
    <citation type="submission" date="2024-11" db="EMBL/GenBank/DDBJ databases">
        <title>Chromosome-level genome assembly of the freshwater bivalve Anodonta woodiana.</title>
        <authorList>
            <person name="Chen X."/>
        </authorList>
    </citation>
    <scope>NUCLEOTIDE SEQUENCE [LARGE SCALE GENOMIC DNA]</scope>
    <source>
        <strain evidence="1">MN2024</strain>
        <tissue evidence="1">Gills</tissue>
    </source>
</reference>
<name>A0ABD3VLG2_SINWO</name>
<comment type="caution">
    <text evidence="1">The sequence shown here is derived from an EMBL/GenBank/DDBJ whole genome shotgun (WGS) entry which is preliminary data.</text>
</comment>
<organism evidence="1 2">
    <name type="scientific">Sinanodonta woodiana</name>
    <name type="common">Chinese pond mussel</name>
    <name type="synonym">Anodonta woodiana</name>
    <dbReference type="NCBI Taxonomy" id="1069815"/>
    <lineage>
        <taxon>Eukaryota</taxon>
        <taxon>Metazoa</taxon>
        <taxon>Spiralia</taxon>
        <taxon>Lophotrochozoa</taxon>
        <taxon>Mollusca</taxon>
        <taxon>Bivalvia</taxon>
        <taxon>Autobranchia</taxon>
        <taxon>Heteroconchia</taxon>
        <taxon>Palaeoheterodonta</taxon>
        <taxon>Unionida</taxon>
        <taxon>Unionoidea</taxon>
        <taxon>Unionidae</taxon>
        <taxon>Unioninae</taxon>
        <taxon>Sinanodonta</taxon>
    </lineage>
</organism>
<protein>
    <submittedName>
        <fullName evidence="1">Uncharacterized protein</fullName>
    </submittedName>
</protein>